<feature type="compositionally biased region" description="Basic and acidic residues" evidence="1">
    <location>
        <begin position="576"/>
        <end position="585"/>
    </location>
</feature>
<evidence type="ECO:0000313" key="2">
    <source>
        <dbReference type="EMBL" id="QEK39161.1"/>
    </source>
</evidence>
<accession>A0A5C0UHI9</accession>
<protein>
    <submittedName>
        <fullName evidence="2">Uncharacterized protein</fullName>
    </submittedName>
</protein>
<sequence length="676" mass="77360">MYVFYRGTHFNTNVTDNDINRIVNDSKKRNLHGIDCTSKYSAENKLDESACEQLSNDFAELSYKGSIKFQTGKSKSTNKDFRSPMHAVQEMHVQNCDLFQEKLKDRTSELSKMLLETTGEYIDKKFLISTSLNPYVALKFCTGRAGCPEGQVRKPEKVNNELFINPLLGYLDIFVVPLDEIKSLNPFFVTEEFSTLGITLFNGASNPRHEQEEVTFPFHIPGKYHKLRYFLDVSKEPSFNKVENCAFKTFNKGNENPNRLTPIAQNIETMVSGFLLKNKFVQTFSGPTLQMLNKVEHFTPSDLKLFRKAVEEARIVLIAPHHGSESNNNKSSLINLFNPSNYIKPHHGSSNSQEHCFHVNLKKVFKENYDPSQSLQTDMFIKFQAIKYLGDFWDYNKNAPLHGHFNLHIDLSDFCLNSPEKRKLIPIILSAKNVKAIKILGMDELIYWGNIDRRGIEGSLDIEGKKRFCEEKLFPWKKLKDFPEIIKLLEFVGTSIHPKATFTLDLTGNSFSEDESHRAFEIIDNHKPGSYIEIIDENLDANQAEEFEFEEMKERLQELIEEEEEESEPSETYSEYLERRSRCTDSESNQCTSIDESSLDQTKSDFSEYEEEIEEEEESEIVSESGEENSDLDERSSGYTDSESDDTKGSGNGSDSSNPSYGHDSSESGNANNCSK</sequence>
<gene>
    <name evidence="2" type="ORF">FZC36_01795</name>
</gene>
<feature type="compositionally biased region" description="Polar residues" evidence="1">
    <location>
        <begin position="586"/>
        <end position="601"/>
    </location>
</feature>
<evidence type="ECO:0000256" key="1">
    <source>
        <dbReference type="SAM" id="MobiDB-lite"/>
    </source>
</evidence>
<dbReference type="KEGG" id="nabu:FZC36_01795"/>
<reference evidence="2 3" key="1">
    <citation type="submission" date="2019-08" db="EMBL/GenBank/DDBJ databases">
        <title>Highly reduced genomes of protist endosymbionts show evolutionary convergence.</title>
        <authorList>
            <person name="George E."/>
            <person name="Husnik F."/>
            <person name="Tashyreva D."/>
            <person name="Prokopchuk G."/>
            <person name="Horak A."/>
            <person name="Kwong W.K."/>
            <person name="Lukes J."/>
            <person name="Keeling P.J."/>
        </authorList>
    </citation>
    <scope>NUCLEOTIDE SEQUENCE [LARGE SCALE GENOMIC DNA]</scope>
    <source>
        <strain evidence="2">1604HC</strain>
    </source>
</reference>
<feature type="compositionally biased region" description="Acidic residues" evidence="1">
    <location>
        <begin position="559"/>
        <end position="569"/>
    </location>
</feature>
<evidence type="ECO:0000313" key="3">
    <source>
        <dbReference type="Proteomes" id="UP000324924"/>
    </source>
</evidence>
<dbReference type="Proteomes" id="UP000324924">
    <property type="component" value="Chromosome"/>
</dbReference>
<dbReference type="AlphaFoldDB" id="A0A5C0UHI9"/>
<dbReference type="RefSeq" id="WP_148972284.1">
    <property type="nucleotide sequence ID" value="NZ_CP043314.1"/>
</dbReference>
<keyword evidence="3" id="KW-1185">Reference proteome</keyword>
<dbReference type="EMBL" id="CP043314">
    <property type="protein sequence ID" value="QEK39161.1"/>
    <property type="molecule type" value="Genomic_DNA"/>
</dbReference>
<feature type="region of interest" description="Disordered" evidence="1">
    <location>
        <begin position="558"/>
        <end position="676"/>
    </location>
</feature>
<name>A0A5C0UHI9_9PROT</name>
<feature type="compositionally biased region" description="Polar residues" evidence="1">
    <location>
        <begin position="667"/>
        <end position="676"/>
    </location>
</feature>
<proteinExistence type="predicted"/>
<feature type="compositionally biased region" description="Acidic residues" evidence="1">
    <location>
        <begin position="607"/>
        <end position="631"/>
    </location>
</feature>
<organism evidence="2 3">
    <name type="scientific">Candidatus Nesciobacter abundans</name>
    <dbReference type="NCBI Taxonomy" id="2601668"/>
    <lineage>
        <taxon>Bacteria</taxon>
        <taxon>Pseudomonadati</taxon>
        <taxon>Pseudomonadota</taxon>
        <taxon>Alphaproteobacteria</taxon>
        <taxon>Holosporales</taxon>
        <taxon>Holosporaceae</taxon>
        <taxon>Candidatus Nesciobacter</taxon>
    </lineage>
</organism>
<dbReference type="OrthoDB" id="8510358at2"/>